<evidence type="ECO:0000256" key="7">
    <source>
        <dbReference type="ARBA" id="ARBA00023141"/>
    </source>
</evidence>
<dbReference type="PROSITE" id="PS51419">
    <property type="entry name" value="RAB"/>
    <property type="match status" value="1"/>
</dbReference>
<keyword evidence="9" id="KW-1133">Transmembrane helix</keyword>
<feature type="transmembrane region" description="Helical" evidence="9">
    <location>
        <begin position="111"/>
        <end position="133"/>
    </location>
</feature>
<dbReference type="NCBIfam" id="TIGR00231">
    <property type="entry name" value="small_GTP"/>
    <property type="match status" value="1"/>
</dbReference>
<dbReference type="HAMAP" id="MF_00110">
    <property type="entry name" value="DHQ_synthase"/>
    <property type="match status" value="1"/>
</dbReference>
<dbReference type="Gene3D" id="1.20.1090.10">
    <property type="entry name" value="Dehydroquinate synthase-like - alpha domain"/>
    <property type="match status" value="1"/>
</dbReference>
<evidence type="ECO:0000256" key="1">
    <source>
        <dbReference type="ARBA" id="ARBA00001393"/>
    </source>
</evidence>
<evidence type="ECO:0000313" key="13">
    <source>
        <dbReference type="RefSeq" id="XP_040962375.1"/>
    </source>
</evidence>
<keyword evidence="8" id="KW-0456">Lyase</keyword>
<dbReference type="PANTHER" id="PTHR43622">
    <property type="entry name" value="3-DEHYDROQUINATE SYNTHASE"/>
    <property type="match status" value="1"/>
</dbReference>
<keyword evidence="7" id="KW-0057">Aromatic amino acid biosynthesis</keyword>
<dbReference type="SUPFAM" id="SSF52540">
    <property type="entry name" value="P-loop containing nucleoside triphosphate hydrolases"/>
    <property type="match status" value="1"/>
</dbReference>
<evidence type="ECO:0000256" key="3">
    <source>
        <dbReference type="ARBA" id="ARBA00004661"/>
    </source>
</evidence>
<dbReference type="Pfam" id="PF01761">
    <property type="entry name" value="DHQ_synthase"/>
    <property type="match status" value="1"/>
</dbReference>
<reference evidence="12" key="1">
    <citation type="journal article" date="2020" name="Nat. Genet.">
        <title>Genomic diversifications of five Gossypium allopolyploid species and their impact on cotton improvement.</title>
        <authorList>
            <person name="Chen Z.J."/>
            <person name="Sreedasyam A."/>
            <person name="Ando A."/>
            <person name="Song Q."/>
            <person name="De Santiago L.M."/>
            <person name="Hulse-Kemp A.M."/>
            <person name="Ding M."/>
            <person name="Ye W."/>
            <person name="Kirkbride R.C."/>
            <person name="Jenkins J."/>
            <person name="Plott C."/>
            <person name="Lovell J."/>
            <person name="Lin Y.M."/>
            <person name="Vaughn R."/>
            <person name="Liu B."/>
            <person name="Simpson S."/>
            <person name="Scheffler B.E."/>
            <person name="Wen L."/>
            <person name="Saski C.A."/>
            <person name="Grover C.E."/>
            <person name="Hu G."/>
            <person name="Conover J.L."/>
            <person name="Carlson J.W."/>
            <person name="Shu S."/>
            <person name="Boston L.B."/>
            <person name="Williams M."/>
            <person name="Peterson D.G."/>
            <person name="McGee K."/>
            <person name="Jones D.C."/>
            <person name="Wendel J.F."/>
            <person name="Stelly D.M."/>
            <person name="Grimwood J."/>
            <person name="Schmutz J."/>
        </authorList>
    </citation>
    <scope>NUCLEOTIDE SEQUENCE [LARGE SCALE GENOMIC DNA]</scope>
    <source>
        <strain evidence="12">cv. TM-1</strain>
    </source>
</reference>
<comment type="catalytic activity">
    <reaction evidence="1">
        <text>7-phospho-2-dehydro-3-deoxy-D-arabino-heptonate = 3-dehydroquinate + phosphate</text>
        <dbReference type="Rhea" id="RHEA:21968"/>
        <dbReference type="ChEBI" id="CHEBI:32364"/>
        <dbReference type="ChEBI" id="CHEBI:43474"/>
        <dbReference type="ChEBI" id="CHEBI:58394"/>
        <dbReference type="EC" id="4.2.3.4"/>
    </reaction>
</comment>
<feature type="domain" description="3-dehydroquinate synthase C-terminal" evidence="11">
    <location>
        <begin position="254"/>
        <end position="370"/>
    </location>
</feature>
<dbReference type="Pfam" id="PF24621">
    <property type="entry name" value="DHQS_C"/>
    <property type="match status" value="2"/>
</dbReference>
<dbReference type="InterPro" id="IPR030960">
    <property type="entry name" value="DHQS/DOIS_N"/>
</dbReference>
<keyword evidence="9" id="KW-0812">Transmembrane</keyword>
<evidence type="ECO:0000256" key="5">
    <source>
        <dbReference type="ARBA" id="ARBA00022605"/>
    </source>
</evidence>
<dbReference type="RefSeq" id="XP_040962375.1">
    <property type="nucleotide sequence ID" value="XM_041106441.1"/>
</dbReference>
<evidence type="ECO:0000256" key="6">
    <source>
        <dbReference type="ARBA" id="ARBA00023027"/>
    </source>
</evidence>
<feature type="domain" description="3-dehydroquinate synthase N-terminal" evidence="10">
    <location>
        <begin position="81"/>
        <end position="193"/>
    </location>
</feature>
<reference evidence="13" key="2">
    <citation type="submission" date="2025-08" db="UniProtKB">
        <authorList>
            <consortium name="RefSeq"/>
        </authorList>
    </citation>
    <scope>IDENTIFICATION</scope>
</reference>
<name>A0ABM3B5S4_GOSHI</name>
<dbReference type="Gene3D" id="3.40.50.1970">
    <property type="match status" value="1"/>
</dbReference>
<dbReference type="InterPro" id="IPR001806">
    <property type="entry name" value="Small_GTPase"/>
</dbReference>
<accession>A0ABM3B5S4</accession>
<evidence type="ECO:0000259" key="11">
    <source>
        <dbReference type="Pfam" id="PF24621"/>
    </source>
</evidence>
<dbReference type="Gene3D" id="3.40.50.300">
    <property type="entry name" value="P-loop containing nucleotide triphosphate hydrolases"/>
    <property type="match status" value="1"/>
</dbReference>
<dbReference type="SMART" id="SM00175">
    <property type="entry name" value="RAB"/>
    <property type="match status" value="1"/>
</dbReference>
<comment type="pathway">
    <text evidence="3">Metabolic intermediate biosynthesis; chorismate biosynthesis; chorismate from D-erythrose 4-phosphate and phosphoenolpyruvate: step 2/7.</text>
</comment>
<evidence type="ECO:0000256" key="4">
    <source>
        <dbReference type="ARBA" id="ARBA00013031"/>
    </source>
</evidence>
<evidence type="ECO:0000256" key="2">
    <source>
        <dbReference type="ARBA" id="ARBA00001911"/>
    </source>
</evidence>
<dbReference type="EC" id="4.2.3.4" evidence="4"/>
<evidence type="ECO:0000259" key="10">
    <source>
        <dbReference type="Pfam" id="PF01761"/>
    </source>
</evidence>
<gene>
    <name evidence="13" type="primary">LOC107912833</name>
</gene>
<dbReference type="Pfam" id="PF00071">
    <property type="entry name" value="Ras"/>
    <property type="match status" value="1"/>
</dbReference>
<evidence type="ECO:0000313" key="12">
    <source>
        <dbReference type="Proteomes" id="UP000818029"/>
    </source>
</evidence>
<dbReference type="CDD" id="cd08195">
    <property type="entry name" value="DHQS"/>
    <property type="match status" value="1"/>
</dbReference>
<dbReference type="NCBIfam" id="TIGR01357">
    <property type="entry name" value="aroB"/>
    <property type="match status" value="1"/>
</dbReference>
<sequence>MDRPVGEKSSGAPTIVEVDLGNRSYPTDIGSGLLDQPELLQKHVHGKKVIVVTNTTIAPLYLDKVVEALTKGNPAVSVEYVILPDGEKFKDMDTLMKVFDKAIESRLDRRFTFVALGGGVIGDMCGFAAASFLHGVNFIQIPTTVMAQVDSSVGGKTGINHPLGKNLIGAFYQPQCVLIDTDTLDTLPDRELASGLAEVIKYGLIRDAEFFEWQEKNMEKLIASNISYTSTVVLSSLLQGIFLQAYMQSGVVNCRNPNALAYAIKRSCENKAEVVSLDEKESGLRATLNLGHTFGHAIETGFGYGQCLHGEAVAAGTVMAVDMSYRLGWIDSSIVKRVDDILPRAKLPTASPETMTVEMFKSVMALDKKVADGLLRLILLKGPLGNCVFTGQEDYNRLRPLSYCGADVFILAFSLISKASYENVSKKWIPELKHYAPGVPIILVGTKHDLREDKQFFIDHPGAVPISTAQGEELQKLIGSPAYIECSAKTQENVKAVFDAAIKVVLQPPKQKKKKSKAQNACTIL</sequence>
<proteinExistence type="inferred from homology"/>
<dbReference type="GeneID" id="107912833"/>
<keyword evidence="9" id="KW-0472">Membrane</keyword>
<dbReference type="InterPro" id="IPR027417">
    <property type="entry name" value="P-loop_NTPase"/>
</dbReference>
<feature type="domain" description="3-dehydroquinate synthase C-terminal" evidence="11">
    <location>
        <begin position="195"/>
        <end position="235"/>
    </location>
</feature>
<evidence type="ECO:0000256" key="8">
    <source>
        <dbReference type="ARBA" id="ARBA00023239"/>
    </source>
</evidence>
<dbReference type="PROSITE" id="PS51420">
    <property type="entry name" value="RHO"/>
    <property type="match status" value="1"/>
</dbReference>
<dbReference type="Proteomes" id="UP000818029">
    <property type="component" value="Chromosome D11"/>
</dbReference>
<dbReference type="SUPFAM" id="SSF56796">
    <property type="entry name" value="Dehydroquinate synthase-like"/>
    <property type="match status" value="1"/>
</dbReference>
<keyword evidence="6" id="KW-0520">NAD</keyword>
<dbReference type="InterPro" id="IPR005225">
    <property type="entry name" value="Small_GTP-bd"/>
</dbReference>
<dbReference type="SMART" id="SM00174">
    <property type="entry name" value="RHO"/>
    <property type="match status" value="1"/>
</dbReference>
<dbReference type="PROSITE" id="PS51421">
    <property type="entry name" value="RAS"/>
    <property type="match status" value="1"/>
</dbReference>
<dbReference type="InterPro" id="IPR016037">
    <property type="entry name" value="DHQ_synth_AroB"/>
</dbReference>
<protein>
    <recommendedName>
        <fullName evidence="4">3-dehydroquinate synthase</fullName>
        <ecNumber evidence="4">4.2.3.4</ecNumber>
    </recommendedName>
</protein>
<evidence type="ECO:0000256" key="9">
    <source>
        <dbReference type="SAM" id="Phobius"/>
    </source>
</evidence>
<dbReference type="InterPro" id="IPR050071">
    <property type="entry name" value="Dehydroquinate_synthase"/>
</dbReference>
<dbReference type="InterPro" id="IPR056179">
    <property type="entry name" value="DHQS_C"/>
</dbReference>
<keyword evidence="5" id="KW-0028">Amino-acid biosynthesis</keyword>
<keyword evidence="12" id="KW-1185">Reference proteome</keyword>
<dbReference type="SMART" id="SM00173">
    <property type="entry name" value="RAS"/>
    <property type="match status" value="1"/>
</dbReference>
<dbReference type="PRINTS" id="PR00449">
    <property type="entry name" value="RASTRNSFRMNG"/>
</dbReference>
<dbReference type="PANTHER" id="PTHR43622:SF7">
    <property type="entry name" value="3-DEHYDROQUINATE SYNTHASE, CHLOROPLASTIC"/>
    <property type="match status" value="1"/>
</dbReference>
<organism evidence="12 13">
    <name type="scientific">Gossypium hirsutum</name>
    <name type="common">Upland cotton</name>
    <name type="synonym">Gossypium mexicanum</name>
    <dbReference type="NCBI Taxonomy" id="3635"/>
    <lineage>
        <taxon>Eukaryota</taxon>
        <taxon>Viridiplantae</taxon>
        <taxon>Streptophyta</taxon>
        <taxon>Embryophyta</taxon>
        <taxon>Tracheophyta</taxon>
        <taxon>Spermatophyta</taxon>
        <taxon>Magnoliopsida</taxon>
        <taxon>eudicotyledons</taxon>
        <taxon>Gunneridae</taxon>
        <taxon>Pentapetalae</taxon>
        <taxon>rosids</taxon>
        <taxon>malvids</taxon>
        <taxon>Malvales</taxon>
        <taxon>Malvaceae</taxon>
        <taxon>Malvoideae</taxon>
        <taxon>Gossypium</taxon>
    </lineage>
</organism>
<comment type="cofactor">
    <cofactor evidence="2">
        <name>NAD(+)</name>
        <dbReference type="ChEBI" id="CHEBI:57540"/>
    </cofactor>
</comment>